<proteinExistence type="predicted"/>
<dbReference type="EMBL" id="BAAAYG010000016">
    <property type="protein sequence ID" value="GAA3288252.1"/>
    <property type="molecule type" value="Genomic_DNA"/>
</dbReference>
<dbReference type="SUPFAM" id="SSF46689">
    <property type="entry name" value="Homeodomain-like"/>
    <property type="match status" value="1"/>
</dbReference>
<reference evidence="5" key="1">
    <citation type="journal article" date="2019" name="Int. J. Syst. Evol. Microbiol.">
        <title>The Global Catalogue of Microorganisms (GCM) 10K type strain sequencing project: providing services to taxonomists for standard genome sequencing and annotation.</title>
        <authorList>
            <consortium name="The Broad Institute Genomics Platform"/>
            <consortium name="The Broad Institute Genome Sequencing Center for Infectious Disease"/>
            <person name="Wu L."/>
            <person name="Ma J."/>
        </authorList>
    </citation>
    <scope>NUCLEOTIDE SEQUENCE [LARGE SCALE GENOMIC DNA]</scope>
    <source>
        <strain evidence="5">JCM 11483</strain>
    </source>
</reference>
<dbReference type="Proteomes" id="UP001501736">
    <property type="component" value="Unassembled WGS sequence"/>
</dbReference>
<name>A0ABP6RFB8_9MICC</name>
<gene>
    <name evidence="4" type="ORF">GCM10020260_26420</name>
</gene>
<feature type="domain" description="HTH tetR-type" evidence="3">
    <location>
        <begin position="12"/>
        <end position="72"/>
    </location>
</feature>
<keyword evidence="1 2" id="KW-0238">DNA-binding</keyword>
<dbReference type="PANTHER" id="PTHR30055:SF200">
    <property type="entry name" value="HTH-TYPE TRANSCRIPTIONAL REPRESSOR BDCR"/>
    <property type="match status" value="1"/>
</dbReference>
<feature type="DNA-binding region" description="H-T-H motif" evidence="2">
    <location>
        <begin position="35"/>
        <end position="54"/>
    </location>
</feature>
<dbReference type="PROSITE" id="PS50977">
    <property type="entry name" value="HTH_TETR_2"/>
    <property type="match status" value="1"/>
</dbReference>
<dbReference type="InterPro" id="IPR036271">
    <property type="entry name" value="Tet_transcr_reg_TetR-rel_C_sf"/>
</dbReference>
<dbReference type="PRINTS" id="PR00455">
    <property type="entry name" value="HTHTETR"/>
</dbReference>
<evidence type="ECO:0000256" key="2">
    <source>
        <dbReference type="PROSITE-ProRule" id="PRU00335"/>
    </source>
</evidence>
<evidence type="ECO:0000256" key="1">
    <source>
        <dbReference type="ARBA" id="ARBA00023125"/>
    </source>
</evidence>
<dbReference type="Pfam" id="PF00440">
    <property type="entry name" value="TetR_N"/>
    <property type="match status" value="1"/>
</dbReference>
<comment type="caution">
    <text evidence="4">The sequence shown here is derived from an EMBL/GenBank/DDBJ whole genome shotgun (WGS) entry which is preliminary data.</text>
</comment>
<evidence type="ECO:0000259" key="3">
    <source>
        <dbReference type="PROSITE" id="PS50977"/>
    </source>
</evidence>
<dbReference type="SUPFAM" id="SSF48498">
    <property type="entry name" value="Tetracyclin repressor-like, C-terminal domain"/>
    <property type="match status" value="1"/>
</dbReference>
<dbReference type="Gene3D" id="1.10.357.10">
    <property type="entry name" value="Tetracycline Repressor, domain 2"/>
    <property type="match status" value="1"/>
</dbReference>
<dbReference type="InterPro" id="IPR009057">
    <property type="entry name" value="Homeodomain-like_sf"/>
</dbReference>
<dbReference type="InterPro" id="IPR001647">
    <property type="entry name" value="HTH_TetR"/>
</dbReference>
<evidence type="ECO:0000313" key="4">
    <source>
        <dbReference type="EMBL" id="GAA3288252.1"/>
    </source>
</evidence>
<evidence type="ECO:0000313" key="5">
    <source>
        <dbReference type="Proteomes" id="UP001501736"/>
    </source>
</evidence>
<protein>
    <submittedName>
        <fullName evidence="4">TetR/AcrR family transcriptional regulator</fullName>
    </submittedName>
</protein>
<dbReference type="InterPro" id="IPR050109">
    <property type="entry name" value="HTH-type_TetR-like_transc_reg"/>
</dbReference>
<accession>A0ABP6RFB8</accession>
<dbReference type="RefSeq" id="WP_344722189.1">
    <property type="nucleotide sequence ID" value="NZ_BAAAYG010000016.1"/>
</dbReference>
<organism evidence="4 5">
    <name type="scientific">Nesterenkonia halobia</name>
    <dbReference type="NCBI Taxonomy" id="37922"/>
    <lineage>
        <taxon>Bacteria</taxon>
        <taxon>Bacillati</taxon>
        <taxon>Actinomycetota</taxon>
        <taxon>Actinomycetes</taxon>
        <taxon>Micrococcales</taxon>
        <taxon>Micrococcaceae</taxon>
        <taxon>Nesterenkonia</taxon>
    </lineage>
</organism>
<sequence>MNDQTIDVDQLTPGARQVLDAASRLFYEHGIHAVGVDGIAEESGVTKRTLYNNFASKDALVTAYLQHRHSSWWPRLQERIDDAAAPRALALFDVYAEDALHVTRGCAFLNAAAELPTDHPAFAVIRHHKASIEELLARLVREDSPEEPTPDQLGRHLFLLLEGAFAHQGVRGRELITEAREIARSLLQ</sequence>
<dbReference type="PANTHER" id="PTHR30055">
    <property type="entry name" value="HTH-TYPE TRANSCRIPTIONAL REGULATOR RUTR"/>
    <property type="match status" value="1"/>
</dbReference>
<keyword evidence="5" id="KW-1185">Reference proteome</keyword>